<dbReference type="GeneID" id="111246452"/>
<evidence type="ECO:0000313" key="6">
    <source>
        <dbReference type="EnsemblMetazoa" id="XP_022651800"/>
    </source>
</evidence>
<dbReference type="GO" id="GO:0005737">
    <property type="term" value="C:cytoplasm"/>
    <property type="evidence" value="ECO:0007669"/>
    <property type="project" value="UniProtKB-SubCell"/>
</dbReference>
<dbReference type="PANTHER" id="PTHR31661">
    <property type="entry name" value="SIMILAR TO CDNA SEQUENCE BC052040"/>
    <property type="match status" value="1"/>
</dbReference>
<dbReference type="RefSeq" id="XP_022651800.1">
    <property type="nucleotide sequence ID" value="XM_022796065.1"/>
</dbReference>
<dbReference type="RefSeq" id="XP_022651799.1">
    <property type="nucleotide sequence ID" value="XM_022796064.1"/>
</dbReference>
<dbReference type="AlphaFoldDB" id="A0A7M7JSM7"/>
<dbReference type="OrthoDB" id="1272at2759"/>
<dbReference type="Pfam" id="PF14811">
    <property type="entry name" value="TPD"/>
    <property type="match status" value="1"/>
</dbReference>
<dbReference type="GO" id="GO:0005634">
    <property type="term" value="C:nucleus"/>
    <property type="evidence" value="ECO:0007669"/>
    <property type="project" value="UniProtKB-SubCell"/>
</dbReference>
<keyword evidence="7" id="KW-1185">Reference proteome</keyword>
<evidence type="ECO:0000256" key="5">
    <source>
        <dbReference type="ARBA" id="ARBA00023480"/>
    </source>
</evidence>
<dbReference type="FunCoup" id="A0A7M7JSM7">
    <property type="interactions" value="1156"/>
</dbReference>
<comment type="subcellular location">
    <subcellularLocation>
        <location evidence="2">Cytoplasm</location>
    </subcellularLocation>
    <subcellularLocation>
        <location evidence="1">Nucleus</location>
    </subcellularLocation>
</comment>
<evidence type="ECO:0000256" key="3">
    <source>
        <dbReference type="ARBA" id="ARBA00022490"/>
    </source>
</evidence>
<dbReference type="EnsemblMetazoa" id="XM_022796062">
    <property type="protein sequence ID" value="XP_022651797"/>
    <property type="gene ID" value="LOC111246452"/>
</dbReference>
<dbReference type="EnsemblMetazoa" id="XM_022796061">
    <property type="protein sequence ID" value="XP_022651796"/>
    <property type="gene ID" value="LOC111246452"/>
</dbReference>
<dbReference type="InParanoid" id="A0A7M7JSM7"/>
<reference evidence="6" key="1">
    <citation type="submission" date="2021-01" db="UniProtKB">
        <authorList>
            <consortium name="EnsemblMetazoa"/>
        </authorList>
    </citation>
    <scope>IDENTIFICATION</scope>
</reference>
<protein>
    <recommendedName>
        <fullName evidence="5">CDAN1-interacting nuclease 1</fullName>
    </recommendedName>
</protein>
<evidence type="ECO:0000256" key="4">
    <source>
        <dbReference type="ARBA" id="ARBA00023242"/>
    </source>
</evidence>
<keyword evidence="4" id="KW-0539">Nucleus</keyword>
<dbReference type="EnsemblMetazoa" id="XM_022796065">
    <property type="protein sequence ID" value="XP_022651800"/>
    <property type="gene ID" value="LOC111246452"/>
</dbReference>
<dbReference type="Proteomes" id="UP000594260">
    <property type="component" value="Unplaced"/>
</dbReference>
<dbReference type="KEGG" id="vde:111246452"/>
<dbReference type="PANTHER" id="PTHR31661:SF1">
    <property type="entry name" value="CDAN1-INTERACTING NUCLEASE 1"/>
    <property type="match status" value="1"/>
</dbReference>
<evidence type="ECO:0000256" key="2">
    <source>
        <dbReference type="ARBA" id="ARBA00004496"/>
    </source>
</evidence>
<dbReference type="EnsemblMetazoa" id="XM_022796063">
    <property type="protein sequence ID" value="XP_022651798"/>
    <property type="gene ID" value="LOC111246452"/>
</dbReference>
<evidence type="ECO:0000313" key="7">
    <source>
        <dbReference type="Proteomes" id="UP000594260"/>
    </source>
</evidence>
<proteinExistence type="predicted"/>
<accession>A0A7M7JSM7</accession>
<dbReference type="InterPro" id="IPR029404">
    <property type="entry name" value="CDIN1"/>
</dbReference>
<sequence>MLLSEYEEIIRRHCAVRPSRRSLDVLVKEFPHISAHTLCSIVSTHFTMIVRKKYYLYSNPEKVAEYYAKYKAQRGMSNSKPGFLLKIADELNLSAALMCRFIIEHHLKDKSEPCSKRVLNQLLKDSTKIQDEVLAVEVFLCTLHDPFYGPFSDARRTSVGREFELLLKDSLRSRGIGFVDEASLRKQGYDKTPDIKLEIPAIINGEYVITWIESKASFGDPDSHESYAREQFHSYANRFGPGLVIYWCGFVEELQQPQSQMNVGHSPLNNPSTGSSLITKQQNNASGQFLLADHLPDDIRSMTEFI</sequence>
<dbReference type="OMA" id="CYWNRFG"/>
<evidence type="ECO:0000256" key="1">
    <source>
        <dbReference type="ARBA" id="ARBA00004123"/>
    </source>
</evidence>
<name>A0A7M7JSM7_VARDE</name>
<dbReference type="EnsemblMetazoa" id="XM_022796060">
    <property type="protein sequence ID" value="XP_022651795"/>
    <property type="gene ID" value="LOC111246452"/>
</dbReference>
<dbReference type="RefSeq" id="XP_022651795.1">
    <property type="nucleotide sequence ID" value="XM_022796060.1"/>
</dbReference>
<dbReference type="RefSeq" id="XP_022651798.1">
    <property type="nucleotide sequence ID" value="XM_022796063.1"/>
</dbReference>
<organism evidence="6 7">
    <name type="scientific">Varroa destructor</name>
    <name type="common">Honeybee mite</name>
    <dbReference type="NCBI Taxonomy" id="109461"/>
    <lineage>
        <taxon>Eukaryota</taxon>
        <taxon>Metazoa</taxon>
        <taxon>Ecdysozoa</taxon>
        <taxon>Arthropoda</taxon>
        <taxon>Chelicerata</taxon>
        <taxon>Arachnida</taxon>
        <taxon>Acari</taxon>
        <taxon>Parasitiformes</taxon>
        <taxon>Mesostigmata</taxon>
        <taxon>Gamasina</taxon>
        <taxon>Dermanyssoidea</taxon>
        <taxon>Varroidae</taxon>
        <taxon>Varroa</taxon>
    </lineage>
</organism>
<dbReference type="EnsemblMetazoa" id="XM_022796064">
    <property type="protein sequence ID" value="XP_022651799"/>
    <property type="gene ID" value="LOC111246452"/>
</dbReference>
<dbReference type="RefSeq" id="XP_022651796.1">
    <property type="nucleotide sequence ID" value="XM_022796061.1"/>
</dbReference>
<dbReference type="RefSeq" id="XP_022651797.1">
    <property type="nucleotide sequence ID" value="XM_022796062.1"/>
</dbReference>
<keyword evidence="3" id="KW-0963">Cytoplasm</keyword>